<feature type="transmembrane region" description="Helical" evidence="2">
    <location>
        <begin position="363"/>
        <end position="382"/>
    </location>
</feature>
<dbReference type="InterPro" id="IPR020846">
    <property type="entry name" value="MFS_dom"/>
</dbReference>
<feature type="transmembrane region" description="Helical" evidence="2">
    <location>
        <begin position="127"/>
        <end position="154"/>
    </location>
</feature>
<name>A0ABY7D9H1_MYAAR</name>
<comment type="subcellular location">
    <subcellularLocation>
        <location evidence="1">Membrane</location>
        <topology evidence="1">Multi-pass membrane protein</topology>
    </subcellularLocation>
</comment>
<accession>A0ABY7D9H1</accession>
<feature type="domain" description="Major facilitator superfamily (MFS) profile" evidence="3">
    <location>
        <begin position="34"/>
        <end position="483"/>
    </location>
</feature>
<dbReference type="InterPro" id="IPR011701">
    <property type="entry name" value="MFS"/>
</dbReference>
<dbReference type="EMBL" id="CP111012">
    <property type="protein sequence ID" value="WAQ93593.1"/>
    <property type="molecule type" value="Genomic_DNA"/>
</dbReference>
<evidence type="ECO:0000313" key="4">
    <source>
        <dbReference type="EMBL" id="WAQ93593.1"/>
    </source>
</evidence>
<feature type="transmembrane region" description="Helical" evidence="2">
    <location>
        <begin position="451"/>
        <end position="476"/>
    </location>
</feature>
<dbReference type="Proteomes" id="UP001164746">
    <property type="component" value="Chromosome 1"/>
</dbReference>
<keyword evidence="2" id="KW-0472">Membrane</keyword>
<feature type="transmembrane region" description="Helical" evidence="2">
    <location>
        <begin position="161"/>
        <end position="180"/>
    </location>
</feature>
<keyword evidence="5" id="KW-1185">Reference proteome</keyword>
<dbReference type="SUPFAM" id="SSF103473">
    <property type="entry name" value="MFS general substrate transporter"/>
    <property type="match status" value="1"/>
</dbReference>
<gene>
    <name evidence="4" type="ORF">MAR_006064</name>
</gene>
<feature type="transmembrane region" description="Helical" evidence="2">
    <location>
        <begin position="388"/>
        <end position="411"/>
    </location>
</feature>
<dbReference type="Pfam" id="PF07690">
    <property type="entry name" value="MFS_1"/>
    <property type="match status" value="1"/>
</dbReference>
<dbReference type="PANTHER" id="PTHR11360">
    <property type="entry name" value="MONOCARBOXYLATE TRANSPORTER"/>
    <property type="match status" value="1"/>
</dbReference>
<keyword evidence="2" id="KW-0812">Transmembrane</keyword>
<feature type="transmembrane region" description="Helical" evidence="2">
    <location>
        <begin position="290"/>
        <end position="311"/>
    </location>
</feature>
<dbReference type="InterPro" id="IPR050327">
    <property type="entry name" value="Proton-linked_MCT"/>
</dbReference>
<reference evidence="4" key="1">
    <citation type="submission" date="2022-11" db="EMBL/GenBank/DDBJ databases">
        <title>Centuries of genome instability and evolution in soft-shell clam transmissible cancer (bioRxiv).</title>
        <authorList>
            <person name="Hart S.F.M."/>
            <person name="Yonemitsu M.A."/>
            <person name="Giersch R.M."/>
            <person name="Beal B.F."/>
            <person name="Arriagada G."/>
            <person name="Davis B.W."/>
            <person name="Ostrander E.A."/>
            <person name="Goff S.P."/>
            <person name="Metzger M.J."/>
        </authorList>
    </citation>
    <scope>NUCLEOTIDE SEQUENCE</scope>
    <source>
        <strain evidence="4">MELC-2E11</strain>
        <tissue evidence="4">Siphon/mantle</tissue>
    </source>
</reference>
<dbReference type="InterPro" id="IPR036259">
    <property type="entry name" value="MFS_trans_sf"/>
</dbReference>
<organism evidence="4 5">
    <name type="scientific">Mya arenaria</name>
    <name type="common">Soft-shell clam</name>
    <dbReference type="NCBI Taxonomy" id="6604"/>
    <lineage>
        <taxon>Eukaryota</taxon>
        <taxon>Metazoa</taxon>
        <taxon>Spiralia</taxon>
        <taxon>Lophotrochozoa</taxon>
        <taxon>Mollusca</taxon>
        <taxon>Bivalvia</taxon>
        <taxon>Autobranchia</taxon>
        <taxon>Heteroconchia</taxon>
        <taxon>Euheterodonta</taxon>
        <taxon>Imparidentia</taxon>
        <taxon>Neoheterodontei</taxon>
        <taxon>Myida</taxon>
        <taxon>Myoidea</taxon>
        <taxon>Myidae</taxon>
        <taxon>Mya</taxon>
    </lineage>
</organism>
<evidence type="ECO:0000259" key="3">
    <source>
        <dbReference type="PROSITE" id="PS50850"/>
    </source>
</evidence>
<evidence type="ECO:0000256" key="2">
    <source>
        <dbReference type="SAM" id="Phobius"/>
    </source>
</evidence>
<feature type="transmembrane region" description="Helical" evidence="2">
    <location>
        <begin position="331"/>
        <end position="351"/>
    </location>
</feature>
<evidence type="ECO:0000313" key="5">
    <source>
        <dbReference type="Proteomes" id="UP001164746"/>
    </source>
</evidence>
<evidence type="ECO:0000256" key="1">
    <source>
        <dbReference type="ARBA" id="ARBA00004141"/>
    </source>
</evidence>
<sequence>MDTKSYDGKEGKKDELDIEIQVEESTIDAPDGGWGWLVVLGSFIVQAIQGGLERSNGILYLQMRHHFGQSATDTAWVLSLYSLICRFVGPISSGLCTRYSFRVVTFLGVSLTVAGMLSSGFVPTVQYLYLTYGLVVGVGCSLSYTACILVVGHYFNTRRGIAIGVAASGVGFGCFAWPPVLRALFEYFGFRGAFLIIGAIVSHVYICGMLFMPLIRRKVRIQLHKITPDKDKNETTVTLLSQEIKSKQLNEAISKHCENSSENSKMLSSDSKTAKTEHIPKRRFIDLTLFRNYAFTTMCGQMVLFALSYNLTFVYLPALAKDQGISELEGSYLISITGVFDMIARISMSALLDTKHVKPYRLIAYNLTLFVTAALTVAMPSLHSFFHFAFTCALFGFVSGTYISQLALIMVDILGISNLASAFGLNQLFQGIGMLLGPVIGGLIRDFLGNYYLSFYCGSASTFAAGLLLMTGNIWLRRRGKAL</sequence>
<dbReference type="PROSITE" id="PS50850">
    <property type="entry name" value="MFS"/>
    <property type="match status" value="1"/>
</dbReference>
<keyword evidence="2" id="KW-1133">Transmembrane helix</keyword>
<dbReference type="Gene3D" id="1.20.1250.20">
    <property type="entry name" value="MFS general substrate transporter like domains"/>
    <property type="match status" value="1"/>
</dbReference>
<feature type="transmembrane region" description="Helical" evidence="2">
    <location>
        <begin position="99"/>
        <end position="121"/>
    </location>
</feature>
<feature type="transmembrane region" description="Helical" evidence="2">
    <location>
        <begin position="192"/>
        <end position="215"/>
    </location>
</feature>
<dbReference type="PANTHER" id="PTHR11360:SF284">
    <property type="entry name" value="EG:103B4.3 PROTEIN-RELATED"/>
    <property type="match status" value="1"/>
</dbReference>
<dbReference type="CDD" id="cd17352">
    <property type="entry name" value="MFS_MCT_SLC16"/>
    <property type="match status" value="1"/>
</dbReference>
<protein>
    <submittedName>
        <fullName evidence="4">MOT12-like protein</fullName>
    </submittedName>
</protein>
<feature type="transmembrane region" description="Helical" evidence="2">
    <location>
        <begin position="423"/>
        <end position="445"/>
    </location>
</feature>
<proteinExistence type="predicted"/>